<reference evidence="2 3" key="1">
    <citation type="submission" date="2019-09" db="EMBL/GenBank/DDBJ databases">
        <title>The draft genomes of Allium pathogen Pseudomonas sp.</title>
        <authorList>
            <person name="Fujikawa T."/>
            <person name="Sawada H."/>
        </authorList>
    </citation>
    <scope>NUCLEOTIDE SEQUENCE [LARGE SCALE GENOMIC DNA]</scope>
    <source>
        <strain evidence="2 3">MAFF 730085</strain>
    </source>
</reference>
<dbReference type="Proteomes" id="UP000325438">
    <property type="component" value="Unassembled WGS sequence"/>
</dbReference>
<accession>A0A5N7JS81</accession>
<comment type="caution">
    <text evidence="2">The sequence shown here is derived from an EMBL/GenBank/DDBJ whole genome shotgun (WGS) entry which is preliminary data.</text>
</comment>
<dbReference type="AlphaFoldDB" id="A0A5N7JS81"/>
<evidence type="ECO:0000256" key="1">
    <source>
        <dbReference type="SAM" id="MobiDB-lite"/>
    </source>
</evidence>
<feature type="region of interest" description="Disordered" evidence="1">
    <location>
        <begin position="1"/>
        <end position="37"/>
    </location>
</feature>
<protein>
    <submittedName>
        <fullName evidence="2">Uncharacterized protein</fullName>
    </submittedName>
</protein>
<name>A0A5N7JS81_9PSED</name>
<proteinExistence type="predicted"/>
<dbReference type="EMBL" id="VUBA01000048">
    <property type="protein sequence ID" value="MPQ84201.1"/>
    <property type="molecule type" value="Genomic_DNA"/>
</dbReference>
<evidence type="ECO:0000313" key="3">
    <source>
        <dbReference type="Proteomes" id="UP000325438"/>
    </source>
</evidence>
<organism evidence="2 3">
    <name type="scientific">Pseudomonas kitaguniensis</name>
    <dbReference type="NCBI Taxonomy" id="2607908"/>
    <lineage>
        <taxon>Bacteria</taxon>
        <taxon>Pseudomonadati</taxon>
        <taxon>Pseudomonadota</taxon>
        <taxon>Gammaproteobacteria</taxon>
        <taxon>Pseudomonadales</taxon>
        <taxon>Pseudomonadaceae</taxon>
        <taxon>Pseudomonas</taxon>
    </lineage>
</organism>
<dbReference type="RefSeq" id="WP_152749209.1">
    <property type="nucleotide sequence ID" value="NZ_VUBA01000048.1"/>
</dbReference>
<sequence length="117" mass="13194">MTSDLSEEEMRRALFGDAEPASLVTPPPVPEATGELVFEKPKASLQKKKKKKKKKKVAKAFTPRLQVTLMVGNEYEGKMFELIHQADTLSKLLAEQEAVKAARKKFRYVEVVDVKSM</sequence>
<gene>
    <name evidence="2" type="ORF">F0170_09510</name>
</gene>
<evidence type="ECO:0000313" key="2">
    <source>
        <dbReference type="EMBL" id="MPQ84201.1"/>
    </source>
</evidence>